<dbReference type="Proteomes" id="UP000250140">
    <property type="component" value="Unassembled WGS sequence"/>
</dbReference>
<gene>
    <name evidence="2" type="ORF">AOQ84DRAFT_112137</name>
</gene>
<feature type="region of interest" description="Disordered" evidence="1">
    <location>
        <begin position="49"/>
        <end position="92"/>
    </location>
</feature>
<accession>A0A8E2JXP4</accession>
<evidence type="ECO:0000256" key="1">
    <source>
        <dbReference type="SAM" id="MobiDB-lite"/>
    </source>
</evidence>
<evidence type="ECO:0000313" key="3">
    <source>
        <dbReference type="Proteomes" id="UP000250140"/>
    </source>
</evidence>
<protein>
    <submittedName>
        <fullName evidence="2">Uncharacterized protein</fullName>
    </submittedName>
</protein>
<dbReference type="AlphaFoldDB" id="A0A8E2JXP4"/>
<feature type="compositionally biased region" description="Basic residues" evidence="1">
    <location>
        <begin position="81"/>
        <end position="92"/>
    </location>
</feature>
<reference evidence="2 3" key="1">
    <citation type="journal article" date="2016" name="Nat. Commun.">
        <title>Ectomycorrhizal ecology is imprinted in the genome of the dominant symbiotic fungus Cenococcum geophilum.</title>
        <authorList>
            <consortium name="DOE Joint Genome Institute"/>
            <person name="Peter M."/>
            <person name="Kohler A."/>
            <person name="Ohm R.A."/>
            <person name="Kuo A."/>
            <person name="Krutzmann J."/>
            <person name="Morin E."/>
            <person name="Arend M."/>
            <person name="Barry K.W."/>
            <person name="Binder M."/>
            <person name="Choi C."/>
            <person name="Clum A."/>
            <person name="Copeland A."/>
            <person name="Grisel N."/>
            <person name="Haridas S."/>
            <person name="Kipfer T."/>
            <person name="LaButti K."/>
            <person name="Lindquist E."/>
            <person name="Lipzen A."/>
            <person name="Maire R."/>
            <person name="Meier B."/>
            <person name="Mihaltcheva S."/>
            <person name="Molinier V."/>
            <person name="Murat C."/>
            <person name="Poggeler S."/>
            <person name="Quandt C.A."/>
            <person name="Sperisen C."/>
            <person name="Tritt A."/>
            <person name="Tisserant E."/>
            <person name="Crous P.W."/>
            <person name="Henrissat B."/>
            <person name="Nehls U."/>
            <person name="Egli S."/>
            <person name="Spatafora J.W."/>
            <person name="Grigoriev I.V."/>
            <person name="Martin F.M."/>
        </authorList>
    </citation>
    <scope>NUCLEOTIDE SEQUENCE [LARGE SCALE GENOMIC DNA]</scope>
    <source>
        <strain evidence="2 3">CBS 207.34</strain>
    </source>
</reference>
<dbReference type="EMBL" id="KV748732">
    <property type="protein sequence ID" value="OCL13368.1"/>
    <property type="molecule type" value="Genomic_DNA"/>
</dbReference>
<name>A0A8E2JXP4_9PEZI</name>
<evidence type="ECO:0000313" key="2">
    <source>
        <dbReference type="EMBL" id="OCL13368.1"/>
    </source>
</evidence>
<proteinExistence type="predicted"/>
<organism evidence="2 3">
    <name type="scientific">Glonium stellatum</name>
    <dbReference type="NCBI Taxonomy" id="574774"/>
    <lineage>
        <taxon>Eukaryota</taxon>
        <taxon>Fungi</taxon>
        <taxon>Dikarya</taxon>
        <taxon>Ascomycota</taxon>
        <taxon>Pezizomycotina</taxon>
        <taxon>Dothideomycetes</taxon>
        <taxon>Pleosporomycetidae</taxon>
        <taxon>Gloniales</taxon>
        <taxon>Gloniaceae</taxon>
        <taxon>Glonium</taxon>
    </lineage>
</organism>
<sequence>MCTWLDASCGCRTAHENLMMMLLQSSRGSSSTEPCSAIHSDCSLSYSPHTPTYHPTHPPPAPTIHYPVAEGQYVRPQGDQRKRHQGTRSRKV</sequence>
<keyword evidence="3" id="KW-1185">Reference proteome</keyword>